<feature type="transmembrane region" description="Helical" evidence="1">
    <location>
        <begin position="433"/>
        <end position="452"/>
    </location>
</feature>
<keyword evidence="1" id="KW-0472">Membrane</keyword>
<dbReference type="RefSeq" id="XP_006671698.1">
    <property type="nucleotide sequence ID" value="XM_006671635.1"/>
</dbReference>
<proteinExistence type="predicted"/>
<name>G3JMN8_CORMM</name>
<dbReference type="AlphaFoldDB" id="G3JMN8"/>
<dbReference type="InParanoid" id="G3JMN8"/>
<protein>
    <submittedName>
        <fullName evidence="2">Uncharacterized protein</fullName>
    </submittedName>
</protein>
<accession>G3JMN8</accession>
<sequence length="466" mass="50629">MCQGNIETARETDTATPYFLGLAATRAQANLGLDHPCLSLVRVTFTFGESSQTDSADGDLSKDASNKASFLHTTQREELLCPACTTNNVSITSSIIWPFLVIGAQGQGRIAKTTDQNSSPDLGACRLFSPPPWSSPFLVQLCNPLVPLFILWSSSSTTCFVLPASYLRLRNMPPHSPDNPFHELLPFSPPTPASASENASQAEDRPLPPGAIVRYFWTCHECGCGTFRCNDASVALCIQCKHQVCDGCTTFFGARLLHCVEAEDVPDHAPNPGCACDRPSKNSRCRSHYPIRRCPAASGVRRLRYAPYGLPTLVQHCVVTFRPDRDGRPALGTFFFSRPRFESARSSARARDADDSLDCIARSMAAARATPATIPPIYDMLLQPRLGEPALARHGIPVCTMALARFFAAGAASVARALGVAHHPVVCVHVDPMLAFVAYYICASFYIVFGAWKGRIARQPPRAAPE</sequence>
<reference evidence="2 3" key="1">
    <citation type="journal article" date="2011" name="Genome Biol.">
        <title>Genome sequence of the insect pathogenic fungus Cordyceps militaris, a valued traditional Chinese medicine.</title>
        <authorList>
            <person name="Zheng P."/>
            <person name="Xia Y."/>
            <person name="Xiao G."/>
            <person name="Xiong C."/>
            <person name="Hu X."/>
            <person name="Zhang S."/>
            <person name="Zheng H."/>
            <person name="Huang Y."/>
            <person name="Zhou Y."/>
            <person name="Wang S."/>
            <person name="Zhao G.P."/>
            <person name="Liu X."/>
            <person name="St Leger R.J."/>
            <person name="Wang C."/>
        </authorList>
    </citation>
    <scope>NUCLEOTIDE SEQUENCE [LARGE SCALE GENOMIC DNA]</scope>
    <source>
        <strain evidence="2 3">CM01</strain>
    </source>
</reference>
<dbReference type="VEuPathDB" id="FungiDB:CCM_06494"/>
<dbReference type="Proteomes" id="UP000001610">
    <property type="component" value="Unassembled WGS sequence"/>
</dbReference>
<dbReference type="OMA" id="PPIYDML"/>
<keyword evidence="1" id="KW-0812">Transmembrane</keyword>
<evidence type="ECO:0000256" key="1">
    <source>
        <dbReference type="SAM" id="Phobius"/>
    </source>
</evidence>
<dbReference type="OrthoDB" id="4863243at2759"/>
<evidence type="ECO:0000313" key="3">
    <source>
        <dbReference type="Proteomes" id="UP000001610"/>
    </source>
</evidence>
<dbReference type="HOGENOM" id="CLU_046873_0_0_1"/>
<keyword evidence="1" id="KW-1133">Transmembrane helix</keyword>
<dbReference type="GeneID" id="18168508"/>
<dbReference type="EMBL" id="JH126403">
    <property type="protein sequence ID" value="EGX90074.1"/>
    <property type="molecule type" value="Genomic_DNA"/>
</dbReference>
<organism evidence="2 3">
    <name type="scientific">Cordyceps militaris (strain CM01)</name>
    <name type="common">Caterpillar fungus</name>
    <dbReference type="NCBI Taxonomy" id="983644"/>
    <lineage>
        <taxon>Eukaryota</taxon>
        <taxon>Fungi</taxon>
        <taxon>Dikarya</taxon>
        <taxon>Ascomycota</taxon>
        <taxon>Pezizomycotina</taxon>
        <taxon>Sordariomycetes</taxon>
        <taxon>Hypocreomycetidae</taxon>
        <taxon>Hypocreales</taxon>
        <taxon>Cordycipitaceae</taxon>
        <taxon>Cordyceps</taxon>
    </lineage>
</organism>
<dbReference type="KEGG" id="cmt:CCM_06494"/>
<gene>
    <name evidence="2" type="ORF">CCM_06494</name>
</gene>
<keyword evidence="3" id="KW-1185">Reference proteome</keyword>
<evidence type="ECO:0000313" key="2">
    <source>
        <dbReference type="EMBL" id="EGX90074.1"/>
    </source>
</evidence>